<dbReference type="Proteomes" id="UP000681610">
    <property type="component" value="Unassembled WGS sequence"/>
</dbReference>
<evidence type="ECO:0000313" key="1">
    <source>
        <dbReference type="EMBL" id="MBO1883357.1"/>
    </source>
</evidence>
<name>A0ABS3PVL5_9FLAO</name>
<evidence type="ECO:0000313" key="2">
    <source>
        <dbReference type="Proteomes" id="UP000681610"/>
    </source>
</evidence>
<organism evidence="1 2">
    <name type="scientific">Capnocytophaga bilenii</name>
    <dbReference type="NCBI Taxonomy" id="2819369"/>
    <lineage>
        <taxon>Bacteria</taxon>
        <taxon>Pseudomonadati</taxon>
        <taxon>Bacteroidota</taxon>
        <taxon>Flavobacteriia</taxon>
        <taxon>Flavobacteriales</taxon>
        <taxon>Flavobacteriaceae</taxon>
        <taxon>Capnocytophaga</taxon>
    </lineage>
</organism>
<reference evidence="1 2" key="1">
    <citation type="submission" date="2021-03" db="EMBL/GenBank/DDBJ databases">
        <title>Isolation and description of Capnocytophaga bilenii sp. nov., a novel Capnocytophaga species, isolated from a gingivitis subject.</title>
        <authorList>
            <person name="Antezack A."/>
            <person name="Monnet-Corti V."/>
            <person name="La Scola B."/>
        </authorList>
    </citation>
    <scope>NUCLEOTIDE SEQUENCE [LARGE SCALE GENOMIC DNA]</scope>
    <source>
        <strain evidence="1 2">Marseille-Q4570</strain>
    </source>
</reference>
<gene>
    <name evidence="1" type="ORF">J4N46_02700</name>
</gene>
<keyword evidence="2" id="KW-1185">Reference proteome</keyword>
<sequence>MDRKKSKKKYVEDILKKTNLVLTNKKEMRLCDISLGYKDSITFQVDNIYMNCLNIECFYGNFQEWNDSACELLFIEDNITNHFLGGLFKLVDKKKDFFIDFLDIEIGNVSG</sequence>
<protein>
    <submittedName>
        <fullName evidence="1">Uncharacterized protein</fullName>
    </submittedName>
</protein>
<comment type="caution">
    <text evidence="1">The sequence shown here is derived from an EMBL/GenBank/DDBJ whole genome shotgun (WGS) entry which is preliminary data.</text>
</comment>
<dbReference type="EMBL" id="JAGDYP010000002">
    <property type="protein sequence ID" value="MBO1883357.1"/>
    <property type="molecule type" value="Genomic_DNA"/>
</dbReference>
<accession>A0ABS3PVL5</accession>
<proteinExistence type="predicted"/>
<dbReference type="RefSeq" id="WP_208058067.1">
    <property type="nucleotide sequence ID" value="NZ_JAGDYP010000002.1"/>
</dbReference>